<evidence type="ECO:0000256" key="5">
    <source>
        <dbReference type="SAM" id="SignalP"/>
    </source>
</evidence>
<feature type="active site" description="Schiff-base intermediate with substrate; via topaquinone" evidence="1">
    <location>
        <position position="164"/>
    </location>
</feature>
<feature type="region of interest" description="Disordered" evidence="4">
    <location>
        <begin position="386"/>
        <end position="415"/>
    </location>
</feature>
<reference evidence="7" key="1">
    <citation type="journal article" date="2023" name="Int. J. Mol. Sci.">
        <title>Metagenomics Revealed a New Genus 'Candidatus Thiocaldithrix dubininis' gen. nov., sp. nov. and a New Species 'Candidatus Thiothrix putei' sp. nov. in the Family Thiotrichaceae, Some Members of Which Have Traits of Both Na+- and H+-Motive Energetics.</title>
        <authorList>
            <person name="Ravin N.V."/>
            <person name="Muntyan M.S."/>
            <person name="Smolyakov D.D."/>
            <person name="Rudenko T.S."/>
            <person name="Beletsky A.V."/>
            <person name="Mardanov A.V."/>
            <person name="Grabovich M.Y."/>
        </authorList>
    </citation>
    <scope>NUCLEOTIDE SEQUENCE</scope>
    <source>
        <strain evidence="7">GKL-01</strain>
    </source>
</reference>
<keyword evidence="5" id="KW-0732">Signal</keyword>
<evidence type="ECO:0000256" key="2">
    <source>
        <dbReference type="PIRSR" id="PIRSR600269-51"/>
    </source>
</evidence>
<dbReference type="GO" id="GO:0005507">
    <property type="term" value="F:copper ion binding"/>
    <property type="evidence" value="ECO:0007669"/>
    <property type="project" value="InterPro"/>
</dbReference>
<name>A0AA95H9Y5_9GAMM</name>
<feature type="chain" id="PRO_5041740656" description="Amine oxidase" evidence="5">
    <location>
        <begin position="27"/>
        <end position="776"/>
    </location>
</feature>
<evidence type="ECO:0000256" key="3">
    <source>
        <dbReference type="RuleBase" id="RU000672"/>
    </source>
</evidence>
<dbReference type="InterPro" id="IPR015798">
    <property type="entry name" value="Cu_amine_oxidase_C"/>
</dbReference>
<dbReference type="InterPro" id="IPR036460">
    <property type="entry name" value="Cu_amine_oxidase_C_sf"/>
</dbReference>
<dbReference type="AlphaFoldDB" id="A0AA95H9Y5"/>
<comment type="similarity">
    <text evidence="3">Belongs to the copper/topaquinone oxidase family.</text>
</comment>
<dbReference type="GO" id="GO:0048038">
    <property type="term" value="F:quinone binding"/>
    <property type="evidence" value="ECO:0007669"/>
    <property type="project" value="InterPro"/>
</dbReference>
<evidence type="ECO:0000313" key="7">
    <source>
        <dbReference type="EMBL" id="WGZ91114.1"/>
    </source>
</evidence>
<feature type="domain" description="Copper amine oxidase catalytic" evidence="6">
    <location>
        <begin position="44"/>
        <end position="387"/>
    </location>
</feature>
<dbReference type="PANTHER" id="PTHR10638:SF20">
    <property type="entry name" value="AMINE OXIDASE"/>
    <property type="match status" value="1"/>
</dbReference>
<keyword evidence="3" id="KW-0186">Copper</keyword>
<dbReference type="EC" id="1.4.3.-" evidence="3"/>
<dbReference type="PANTHER" id="PTHR10638">
    <property type="entry name" value="COPPER AMINE OXIDASE"/>
    <property type="match status" value="1"/>
</dbReference>
<evidence type="ECO:0000259" key="6">
    <source>
        <dbReference type="Pfam" id="PF01179"/>
    </source>
</evidence>
<accession>A0AA95H9Y5</accession>
<evidence type="ECO:0000256" key="4">
    <source>
        <dbReference type="SAM" id="MobiDB-lite"/>
    </source>
</evidence>
<keyword evidence="3" id="KW-0560">Oxidoreductase</keyword>
<evidence type="ECO:0000256" key="1">
    <source>
        <dbReference type="PIRSR" id="PIRSR600269-50"/>
    </source>
</evidence>
<dbReference type="Gene3D" id="2.70.98.20">
    <property type="entry name" value="Copper amine oxidase, catalytic domain"/>
    <property type="match status" value="1"/>
</dbReference>
<feature type="active site" description="Proton acceptor" evidence="1">
    <location>
        <position position="97"/>
    </location>
</feature>
<dbReference type="GO" id="GO:0005886">
    <property type="term" value="C:plasma membrane"/>
    <property type="evidence" value="ECO:0007669"/>
    <property type="project" value="TreeGrafter"/>
</dbReference>
<keyword evidence="1 3" id="KW-0801">TPQ</keyword>
<comment type="PTM">
    <text evidence="2 3">Topaquinone (TPQ) is generated by copper-dependent autoxidation of a specific tyrosyl residue.</text>
</comment>
<proteinExistence type="inferred from homology"/>
<keyword evidence="3" id="KW-0479">Metal-binding</keyword>
<dbReference type="Pfam" id="PF01179">
    <property type="entry name" value="Cu_amine_oxid"/>
    <property type="match status" value="1"/>
</dbReference>
<comment type="cofactor">
    <cofactor evidence="3">
        <name>Cu cation</name>
        <dbReference type="ChEBI" id="CHEBI:23378"/>
    </cofactor>
    <text evidence="3">Contains 1 topaquinone per subunit.</text>
</comment>
<feature type="signal peptide" evidence="5">
    <location>
        <begin position="1"/>
        <end position="26"/>
    </location>
</feature>
<gene>
    <name evidence="7" type="ORF">QJT80_01260</name>
</gene>
<sequence length="776" mass="86428">MQRILRLSLSLLMGWLLLGYLPQTQAAEFCADNYYINVTLPNQARWDMCWEHRAREGILLHHVFYTPRGGTRQMVFYQAALAQIHVPYDDNGARYHDVSDYGLGNSYMMNLSTQDCPNGELLTYNGKNVLCKQVGTRDDAYTDNSDRLQGDALSLFSMSSIGAYNYIPQWRFFDDGSIEPGIGATGALQRFGTGGLERQGWLIENNKVGIAHLHNFFWKLDFDLGNTGNDDIVEEFNYTQAGGKTTRAVTRFTTETARNVEPTSLRTWRILDGNLKNTKGLPISYDIRLNQANQMDTGPSAEPFTHFDFYVTKQKSCELFASHNPTTNGCADNLSTFANNESISGQDIVVWPSVTFYHMPRAEDAPYMDAHWSSFRITPRDWHSVNPLSNSAETTGTTNPEPPTPPSTDTYSNSAAGLTVNGLLNDWASLTPFPADPDDISGAANKLDWLQAWMANDNSNLYIAYKTQDAIPEHNWAYQAYLDVDNNTATGYPSSNVMGADYLIEGRSVWRYIGTNGSWNWIYQGEATSAVNANTLEIRIARSLLGNPSQLRVIFWGSNAAFGGTATDAYPDGITNANAAVRYFNYRMYTSGVTPPPPTDPRINNTVTSMAVDGNLADWTGKTSFGIDPNEMSGANLIDWQEGWMANSSSTVYLAYRTKNTVNIQNVWGHNIYLDTDENPATGYRQDGLGAEYLIEGTTLWRYTGTGGDNWNWTEVAYGIRRTGDTTAEFNFPRSSIGNPSALRLSFVGVNAAIGGNAVDNYPDTNRTPNYFSYRF</sequence>
<organism evidence="7">
    <name type="scientific">Candidatus Thiocaldithrix dubininis</name>
    <dbReference type="NCBI Taxonomy" id="3080823"/>
    <lineage>
        <taxon>Bacteria</taxon>
        <taxon>Pseudomonadati</taxon>
        <taxon>Pseudomonadota</taxon>
        <taxon>Gammaproteobacteria</taxon>
        <taxon>Thiotrichales</taxon>
        <taxon>Thiotrichaceae</taxon>
        <taxon>Candidatus Thiocaldithrix</taxon>
    </lineage>
</organism>
<feature type="modified residue" description="2',4',5'-topaquinone" evidence="2">
    <location>
        <position position="164"/>
    </location>
</feature>
<dbReference type="GO" id="GO:0009308">
    <property type="term" value="P:amine metabolic process"/>
    <property type="evidence" value="ECO:0007669"/>
    <property type="project" value="UniProtKB-UniRule"/>
</dbReference>
<dbReference type="InterPro" id="IPR000269">
    <property type="entry name" value="Cu_amine_oxidase"/>
</dbReference>
<dbReference type="EMBL" id="CP124755">
    <property type="protein sequence ID" value="WGZ91114.1"/>
    <property type="molecule type" value="Genomic_DNA"/>
</dbReference>
<reference evidence="7" key="2">
    <citation type="submission" date="2023-04" db="EMBL/GenBank/DDBJ databases">
        <authorList>
            <person name="Beletskiy A.V."/>
            <person name="Mardanov A.V."/>
            <person name="Ravin N.V."/>
        </authorList>
    </citation>
    <scope>NUCLEOTIDE SEQUENCE</scope>
    <source>
        <strain evidence="7">GKL-01</strain>
    </source>
</reference>
<dbReference type="GO" id="GO:0008131">
    <property type="term" value="F:primary methylamine oxidase activity"/>
    <property type="evidence" value="ECO:0007669"/>
    <property type="project" value="InterPro"/>
</dbReference>
<dbReference type="Proteomes" id="UP001300672">
    <property type="component" value="Chromosome"/>
</dbReference>
<dbReference type="SUPFAM" id="SSF49998">
    <property type="entry name" value="Amine oxidase catalytic domain"/>
    <property type="match status" value="1"/>
</dbReference>
<protein>
    <recommendedName>
        <fullName evidence="3">Amine oxidase</fullName>
        <ecNumber evidence="3">1.4.3.-</ecNumber>
    </recommendedName>
</protein>
<dbReference type="KEGG" id="tdu:QJT80_01260"/>